<evidence type="ECO:0000259" key="1">
    <source>
        <dbReference type="Pfam" id="PF18734"/>
    </source>
</evidence>
<evidence type="ECO:0000313" key="3">
    <source>
        <dbReference type="Proteomes" id="UP000309747"/>
    </source>
</evidence>
<protein>
    <recommendedName>
        <fullName evidence="1">HEPN AbiU2-like domain-containing protein</fullName>
    </recommendedName>
</protein>
<evidence type="ECO:0000313" key="2">
    <source>
        <dbReference type="EMBL" id="TJZ93998.1"/>
    </source>
</evidence>
<comment type="caution">
    <text evidence="2">The sequence shown here is derived from an EMBL/GenBank/DDBJ whole genome shotgun (WGS) entry which is preliminary data.</text>
</comment>
<organism evidence="2 3">
    <name type="scientific">Paracoccus gahaiensis</name>
    <dbReference type="NCBI Taxonomy" id="1706839"/>
    <lineage>
        <taxon>Bacteria</taxon>
        <taxon>Pseudomonadati</taxon>
        <taxon>Pseudomonadota</taxon>
        <taxon>Alphaproteobacteria</taxon>
        <taxon>Rhodobacterales</taxon>
        <taxon>Paracoccaceae</taxon>
        <taxon>Paracoccus</taxon>
    </lineage>
</organism>
<gene>
    <name evidence="2" type="ORF">FA743_01670</name>
</gene>
<dbReference type="EMBL" id="SUNI01000001">
    <property type="protein sequence ID" value="TJZ93998.1"/>
    <property type="molecule type" value="Genomic_DNA"/>
</dbReference>
<accession>A0A4V5MVY2</accession>
<name>A0A4V5MVY2_9RHOB</name>
<reference evidence="2 3" key="1">
    <citation type="submission" date="2019-04" db="EMBL/GenBank/DDBJ databases">
        <authorList>
            <person name="Li J."/>
        </authorList>
    </citation>
    <scope>NUCLEOTIDE SEQUENCE [LARGE SCALE GENOMIC DNA]</scope>
    <source>
        <strain evidence="2 3">KCTC 42687</strain>
    </source>
</reference>
<feature type="domain" description="HEPN AbiU2-like" evidence="1">
    <location>
        <begin position="18"/>
        <end position="179"/>
    </location>
</feature>
<dbReference type="InterPro" id="IPR040704">
    <property type="entry name" value="HEPN_AbiU2"/>
</dbReference>
<dbReference type="OrthoDB" id="7059019at2"/>
<dbReference type="Pfam" id="PF18734">
    <property type="entry name" value="HEPN_AbiU2"/>
    <property type="match status" value="1"/>
</dbReference>
<dbReference type="AlphaFoldDB" id="A0A4V5MVY2"/>
<proteinExistence type="predicted"/>
<sequence length="244" mass="28143">MSLMKRPWERLDELSDAEALEAIFEYCWLHLAQIMEQKRAYAGLYGDVRRVEIMNAASGALSRVIQDALFDSIVLGLCRLLDPAKSGRTKFVNLSFDLMISKLPASEISLHCQERREDLCNRAYSLRQRRDKHLAHTDLASLKQEARVGWVSLTEIESTLSEMGDLLKDIYSIQFGIHLDVWPPNDHPELPFLRSLFYGKTALDERIEAFFKDYMSAPSSRTNRLPHLDSIYPDFLCRPFSKLD</sequence>
<dbReference type="Proteomes" id="UP000309747">
    <property type="component" value="Unassembled WGS sequence"/>
</dbReference>
<keyword evidence="3" id="KW-1185">Reference proteome</keyword>